<feature type="transmembrane region" description="Helical" evidence="7">
    <location>
        <begin position="271"/>
        <end position="291"/>
    </location>
</feature>
<evidence type="ECO:0000256" key="3">
    <source>
        <dbReference type="ARBA" id="ARBA00022475"/>
    </source>
</evidence>
<dbReference type="PANTHER" id="PTHR23513:SF11">
    <property type="entry name" value="STAPHYLOFERRIN A TRANSPORTER"/>
    <property type="match status" value="1"/>
</dbReference>
<feature type="transmembrane region" description="Helical" evidence="7">
    <location>
        <begin position="390"/>
        <end position="410"/>
    </location>
</feature>
<keyword evidence="9" id="KW-1185">Reference proteome</keyword>
<evidence type="ECO:0000256" key="5">
    <source>
        <dbReference type="ARBA" id="ARBA00022989"/>
    </source>
</evidence>
<evidence type="ECO:0000256" key="1">
    <source>
        <dbReference type="ARBA" id="ARBA00004651"/>
    </source>
</evidence>
<proteinExistence type="predicted"/>
<sequence>MPRRKRRALRRTVTADARARPFRSLGIHNFRQFAAGQVVSAAGTWMMVVAQDWLVLELTGNSATALGTVTALQFTPMLLLTLHGGRLADRYDKRMLLLAANVLSGLLALLLATFVLTGTAGLGEVHVFAFCLGLVNAVEVPTRMAFVGELVPVELLPNASALSAAYFSVARVVGPAAAGLLLTLLGTGWVMVVNAFSYLATVVALRRIRPDELYRTTRAAGRARVTDGLRYVRRRPDLMIPFAMIAGIGLFGLNFQLTLPLLARTVFHTDASSFGLLAAVFAAGSLAAAFLTTARTARPSARLVTVSALVLGALETIVGWAPSYPAALVLLFLTGGACVYFAQAVNHRIQLGSDPLYRGRVLALYTLVLQGSTPLGALVVGYLAETRGVRSAFVVGGLASLGTALAALCLRAGRSGPVPADDGPANRVTSR</sequence>
<keyword evidence="2" id="KW-0813">Transport</keyword>
<feature type="transmembrane region" description="Helical" evidence="7">
    <location>
        <begin position="95"/>
        <end position="116"/>
    </location>
</feature>
<keyword evidence="4 7" id="KW-0812">Transmembrane</keyword>
<feature type="transmembrane region" description="Helical" evidence="7">
    <location>
        <begin position="362"/>
        <end position="384"/>
    </location>
</feature>
<dbReference type="Pfam" id="PF05977">
    <property type="entry name" value="MFS_3"/>
    <property type="match status" value="1"/>
</dbReference>
<name>A0ABY9IN85_9ACTN</name>
<keyword evidence="5 7" id="KW-1133">Transmembrane helix</keyword>
<feature type="transmembrane region" description="Helical" evidence="7">
    <location>
        <begin position="326"/>
        <end position="342"/>
    </location>
</feature>
<reference evidence="8 9" key="1">
    <citation type="submission" date="2023-03" db="EMBL/GenBank/DDBJ databases">
        <title>Isolation and description of six Streptomyces strains from soil environments, able to metabolize different microbial glucans.</title>
        <authorList>
            <person name="Widen T."/>
            <person name="Larsbrink J."/>
        </authorList>
    </citation>
    <scope>NUCLEOTIDE SEQUENCE [LARGE SCALE GENOMIC DNA]</scope>
    <source>
        <strain evidence="8 9">Alt2</strain>
    </source>
</reference>
<evidence type="ECO:0000256" key="4">
    <source>
        <dbReference type="ARBA" id="ARBA00022692"/>
    </source>
</evidence>
<dbReference type="RefSeq" id="WP_306072098.1">
    <property type="nucleotide sequence ID" value="NZ_CP120988.1"/>
</dbReference>
<evidence type="ECO:0000256" key="2">
    <source>
        <dbReference type="ARBA" id="ARBA00022448"/>
    </source>
</evidence>
<dbReference type="InterPro" id="IPR036259">
    <property type="entry name" value="MFS_trans_sf"/>
</dbReference>
<dbReference type="InterPro" id="IPR010290">
    <property type="entry name" value="TM_effector"/>
</dbReference>
<dbReference type="EMBL" id="CP120988">
    <property type="protein sequence ID" value="WLQ55633.1"/>
    <property type="molecule type" value="Genomic_DNA"/>
</dbReference>
<comment type="subcellular location">
    <subcellularLocation>
        <location evidence="1">Cell membrane</location>
        <topology evidence="1">Multi-pass membrane protein</topology>
    </subcellularLocation>
</comment>
<evidence type="ECO:0000313" key="8">
    <source>
        <dbReference type="EMBL" id="WLQ55633.1"/>
    </source>
</evidence>
<dbReference type="Proteomes" id="UP001235744">
    <property type="component" value="Chromosome"/>
</dbReference>
<evidence type="ECO:0000256" key="6">
    <source>
        <dbReference type="ARBA" id="ARBA00023136"/>
    </source>
</evidence>
<gene>
    <name evidence="8" type="ORF">P8A19_09330</name>
</gene>
<dbReference type="CDD" id="cd06173">
    <property type="entry name" value="MFS_MefA_like"/>
    <property type="match status" value="1"/>
</dbReference>
<feature type="transmembrane region" description="Helical" evidence="7">
    <location>
        <begin position="238"/>
        <end position="259"/>
    </location>
</feature>
<feature type="transmembrane region" description="Helical" evidence="7">
    <location>
        <begin position="176"/>
        <end position="205"/>
    </location>
</feature>
<dbReference type="Gene3D" id="1.20.1250.20">
    <property type="entry name" value="MFS general substrate transporter like domains"/>
    <property type="match status" value="1"/>
</dbReference>
<accession>A0ABY9IN85</accession>
<keyword evidence="6 7" id="KW-0472">Membrane</keyword>
<dbReference type="SUPFAM" id="SSF103473">
    <property type="entry name" value="MFS general substrate transporter"/>
    <property type="match status" value="1"/>
</dbReference>
<dbReference type="PANTHER" id="PTHR23513">
    <property type="entry name" value="INTEGRAL MEMBRANE EFFLUX PROTEIN-RELATED"/>
    <property type="match status" value="1"/>
</dbReference>
<keyword evidence="3" id="KW-1003">Cell membrane</keyword>
<evidence type="ECO:0000256" key="7">
    <source>
        <dbReference type="SAM" id="Phobius"/>
    </source>
</evidence>
<protein>
    <submittedName>
        <fullName evidence="8">MFS transporter</fullName>
    </submittedName>
</protein>
<feature type="transmembrane region" description="Helical" evidence="7">
    <location>
        <begin position="303"/>
        <end position="320"/>
    </location>
</feature>
<organism evidence="8 9">
    <name type="scientific">Streptomyces poriferorum</name>
    <dbReference type="NCBI Taxonomy" id="2798799"/>
    <lineage>
        <taxon>Bacteria</taxon>
        <taxon>Bacillati</taxon>
        <taxon>Actinomycetota</taxon>
        <taxon>Actinomycetes</taxon>
        <taxon>Kitasatosporales</taxon>
        <taxon>Streptomycetaceae</taxon>
        <taxon>Streptomyces</taxon>
    </lineage>
</organism>
<feature type="transmembrane region" description="Helical" evidence="7">
    <location>
        <begin position="62"/>
        <end position="83"/>
    </location>
</feature>
<evidence type="ECO:0000313" key="9">
    <source>
        <dbReference type="Proteomes" id="UP001235744"/>
    </source>
</evidence>
<feature type="transmembrane region" description="Helical" evidence="7">
    <location>
        <begin position="33"/>
        <end position="56"/>
    </location>
</feature>